<evidence type="ECO:0000256" key="4">
    <source>
        <dbReference type="ARBA" id="ARBA00022801"/>
    </source>
</evidence>
<gene>
    <name evidence="6" type="ORF">Q0590_12985</name>
</gene>
<dbReference type="Pfam" id="PF02274">
    <property type="entry name" value="ADI"/>
    <property type="match status" value="1"/>
</dbReference>
<dbReference type="RefSeq" id="WP_302037978.1">
    <property type="nucleotide sequence ID" value="NZ_JAUKPO010000006.1"/>
</dbReference>
<dbReference type="PANTHER" id="PTHR47271:SF2">
    <property type="entry name" value="ARGININE DEIMINASE"/>
    <property type="match status" value="1"/>
</dbReference>
<keyword evidence="7" id="KW-1185">Reference proteome</keyword>
<keyword evidence="4" id="KW-0378">Hydrolase</keyword>
<comment type="catalytic activity">
    <reaction evidence="5">
        <text>L-arginine + H2O = L-citrulline + NH4(+)</text>
        <dbReference type="Rhea" id="RHEA:19597"/>
        <dbReference type="ChEBI" id="CHEBI:15377"/>
        <dbReference type="ChEBI" id="CHEBI:28938"/>
        <dbReference type="ChEBI" id="CHEBI:32682"/>
        <dbReference type="ChEBI" id="CHEBI:57743"/>
        <dbReference type="EC" id="3.5.3.6"/>
    </reaction>
</comment>
<sequence length="484" mass="55138">MQSDKKTANQVHVTSEVGTLRKVMIHSPDSGLGKVVPSKAQDWLFEDIVHLDTMRRGEYDYFVKLLLYFLDRDKVKGKLKEIDALANQRNFYKPEHPDYFNSNKVIDPQYLLAHILENESVKTRLVASVCAVERCSYTIHEQLLTLPPTELTKTLISGTMPDKSMIFAPIPNFIFTRDIGIVINDHILLNKPAKIARTREALLTQYIFYNHPVFKDLRDKIIEIPESEHHFLLPDGEKDSKSVTLEGGDVMIVSPDHLVIGCSERTSPYAVNQVIKILFDKNIVNKVSVVWIPKKRDYMHIDTIFTQVKKDVWVLLGSLSRYGEEMEKQDLMESLMDTKVKDRLKIIQFIKGKEDKPIHFEYLEDLLSAISENDLKSGKPTRFVYSGNNEFPFGAREQWTDSCNLLALKEGVVVGYDRNDKTAEAFKQTGFTVIGAAELLGKFENGETSPEELENTLILLPSAELSRARGGSHCMSMPLLRESI</sequence>
<dbReference type="PRINTS" id="PR01466">
    <property type="entry name" value="ARGDEIMINASE"/>
</dbReference>
<evidence type="ECO:0000256" key="5">
    <source>
        <dbReference type="ARBA" id="ARBA00049429"/>
    </source>
</evidence>
<dbReference type="SUPFAM" id="SSF55909">
    <property type="entry name" value="Pentein"/>
    <property type="match status" value="1"/>
</dbReference>
<comment type="pathway">
    <text evidence="1">Amino-acid degradation; L-arginine degradation via ADI pathway; carbamoyl phosphate from L-arginine: step 1/2.</text>
</comment>
<name>A0ABT8R8U2_9BACT</name>
<evidence type="ECO:0000256" key="1">
    <source>
        <dbReference type="ARBA" id="ARBA00005213"/>
    </source>
</evidence>
<evidence type="ECO:0000313" key="7">
    <source>
        <dbReference type="Proteomes" id="UP001168528"/>
    </source>
</evidence>
<accession>A0ABT8R8U2</accession>
<dbReference type="InterPro" id="IPR003876">
    <property type="entry name" value="Arg_deiminase"/>
</dbReference>
<dbReference type="EMBL" id="JAUKPO010000006">
    <property type="protein sequence ID" value="MDO1447177.1"/>
    <property type="molecule type" value="Genomic_DNA"/>
</dbReference>
<evidence type="ECO:0000313" key="6">
    <source>
        <dbReference type="EMBL" id="MDO1447177.1"/>
    </source>
</evidence>
<dbReference type="EC" id="3.5.3.6" evidence="3"/>
<dbReference type="PANTHER" id="PTHR47271">
    <property type="entry name" value="ARGININE DEIMINASE"/>
    <property type="match status" value="1"/>
</dbReference>
<comment type="similarity">
    <text evidence="2">Belongs to the arginine deiminase family.</text>
</comment>
<evidence type="ECO:0000256" key="2">
    <source>
        <dbReference type="ARBA" id="ARBA00010206"/>
    </source>
</evidence>
<dbReference type="Gene3D" id="3.75.10.10">
    <property type="entry name" value="L-arginine/glycine Amidinotransferase, Chain A"/>
    <property type="match status" value="2"/>
</dbReference>
<comment type="caution">
    <text evidence="6">The sequence shown here is derived from an EMBL/GenBank/DDBJ whole genome shotgun (WGS) entry which is preliminary data.</text>
</comment>
<dbReference type="Proteomes" id="UP001168528">
    <property type="component" value="Unassembled WGS sequence"/>
</dbReference>
<proteinExistence type="inferred from homology"/>
<protein>
    <recommendedName>
        <fullName evidence="3">arginine deiminase</fullName>
        <ecNumber evidence="3">3.5.3.6</ecNumber>
    </recommendedName>
</protein>
<reference evidence="6" key="1">
    <citation type="submission" date="2023-07" db="EMBL/GenBank/DDBJ databases">
        <title>The genome sequence of Rhodocytophaga aerolata KACC 12507.</title>
        <authorList>
            <person name="Zhang X."/>
        </authorList>
    </citation>
    <scope>NUCLEOTIDE SEQUENCE</scope>
    <source>
        <strain evidence="6">KACC 12507</strain>
    </source>
</reference>
<evidence type="ECO:0000256" key="3">
    <source>
        <dbReference type="ARBA" id="ARBA00012171"/>
    </source>
</evidence>
<organism evidence="6 7">
    <name type="scientific">Rhodocytophaga aerolata</name>
    <dbReference type="NCBI Taxonomy" id="455078"/>
    <lineage>
        <taxon>Bacteria</taxon>
        <taxon>Pseudomonadati</taxon>
        <taxon>Bacteroidota</taxon>
        <taxon>Cytophagia</taxon>
        <taxon>Cytophagales</taxon>
        <taxon>Rhodocytophagaceae</taxon>
        <taxon>Rhodocytophaga</taxon>
    </lineage>
</organism>